<reference evidence="5" key="1">
    <citation type="submission" date="2023-07" db="EMBL/GenBank/DDBJ databases">
        <title>Structural and functional analysis of rice phyllospheric bacteria for their antimicrobial properties and defense elicitation against blast disease.</title>
        <authorList>
            <person name="Sahu K.P."/>
            <person name="Asharani P."/>
            <person name="Kumar M."/>
            <person name="Reddy B."/>
            <person name="Kumar A."/>
        </authorList>
    </citation>
    <scope>NUCLEOTIDE SEQUENCE [LARGE SCALE GENOMIC DNA]</scope>
    <source>
        <strain evidence="5">OsEp_Plm_30P10</strain>
    </source>
</reference>
<evidence type="ECO:0000256" key="1">
    <source>
        <dbReference type="ARBA" id="ARBA00002397"/>
    </source>
</evidence>
<dbReference type="SUPFAM" id="SSF140566">
    <property type="entry name" value="FlgN-like"/>
    <property type="match status" value="1"/>
</dbReference>
<keyword evidence="4" id="KW-0969">Cilium</keyword>
<keyword evidence="5" id="KW-1185">Reference proteome</keyword>
<dbReference type="Pfam" id="PF05130">
    <property type="entry name" value="FlgN"/>
    <property type="match status" value="1"/>
</dbReference>
<gene>
    <name evidence="4" type="ORF">N4G40_03420</name>
</gene>
<proteinExistence type="inferred from homology"/>
<protein>
    <submittedName>
        <fullName evidence="4">Flagellar protein FlgN</fullName>
    </submittedName>
</protein>
<dbReference type="InterPro" id="IPR036679">
    <property type="entry name" value="FlgN-like_sf"/>
</dbReference>
<dbReference type="RefSeq" id="WP_322541451.1">
    <property type="nucleotide sequence ID" value="NZ_JAOBTT010000001.1"/>
</dbReference>
<dbReference type="Proteomes" id="UP001288620">
    <property type="component" value="Unassembled WGS sequence"/>
</dbReference>
<evidence type="ECO:0000313" key="4">
    <source>
        <dbReference type="EMBL" id="MDZ7277333.1"/>
    </source>
</evidence>
<comment type="caution">
    <text evidence="4">The sequence shown here is derived from an EMBL/GenBank/DDBJ whole genome shotgun (WGS) entry which is preliminary data.</text>
</comment>
<evidence type="ECO:0000256" key="3">
    <source>
        <dbReference type="ARBA" id="ARBA00022795"/>
    </source>
</evidence>
<accession>A0ABU5LBL1</accession>
<keyword evidence="4" id="KW-0282">Flagellum</keyword>
<keyword evidence="3" id="KW-1005">Bacterial flagellum biogenesis</keyword>
<dbReference type="EMBL" id="JAOBTT010000001">
    <property type="protein sequence ID" value="MDZ7277333.1"/>
    <property type="molecule type" value="Genomic_DNA"/>
</dbReference>
<organism evidence="4 5">
    <name type="scientific">Pantoea eucrina</name>
    <dbReference type="NCBI Taxonomy" id="472693"/>
    <lineage>
        <taxon>Bacteria</taxon>
        <taxon>Pseudomonadati</taxon>
        <taxon>Pseudomonadota</taxon>
        <taxon>Gammaproteobacteria</taxon>
        <taxon>Enterobacterales</taxon>
        <taxon>Erwiniaceae</taxon>
        <taxon>Pantoea</taxon>
    </lineage>
</organism>
<dbReference type="Gene3D" id="1.20.58.300">
    <property type="entry name" value="FlgN-like"/>
    <property type="match status" value="1"/>
</dbReference>
<comment type="function">
    <text evidence="1">Required for the efficient initiation of filament assembly.</text>
</comment>
<dbReference type="InterPro" id="IPR007809">
    <property type="entry name" value="FlgN-like"/>
</dbReference>
<evidence type="ECO:0000256" key="2">
    <source>
        <dbReference type="ARBA" id="ARBA00007703"/>
    </source>
</evidence>
<comment type="similarity">
    <text evidence="2">Belongs to the FlgN family.</text>
</comment>
<keyword evidence="4" id="KW-0966">Cell projection</keyword>
<name>A0ABU5LBL1_9GAMM</name>
<evidence type="ECO:0000313" key="5">
    <source>
        <dbReference type="Proteomes" id="UP001288620"/>
    </source>
</evidence>
<sequence length="143" mass="16225">MSDTRERVKILLLDIKQDTQRYDGLTALLQQQREAMIAGNADALQQINAALLPLYQQLNDAALRRSDILQALKLASDSQGITQLLRYLPVPLAQQVESWWRTLEINARECQQLNARNGVLLTMQQETLESLTGAPSRTFVYSR</sequence>